<proteinExistence type="predicted"/>
<sequence>MKRLILSLAVLSVAFINAQKKEIANAVKAVDSGDLATANSEISKAEGIFGDKTYLLEPSLLEQYYYAKGFSLLKAGKNTEGAEYLAKIANLGKEQIYTGKDAEKNKVYFVGKDAADKLGAGLSLKQDKYTPALGDKLREAINPLLQKANEVATKNYNDKKYDVAGEKFAETYYLFKAAGQDDKNYLYYAGVAYAQTADHKDKAADILSSLIKSGYTGVETVYTAKNSKTGNKENLDQVAYDLYKKTPGGAGYSDFKSETTPSKLEELYEITSSLLFEQKKYDEAAALSDEGLKKFPNNQSLSQVQSNSYFKSGKTDEFVNNLKAKIAKNPADKESLYNLGVMQSKDPSKQADAEATYKKLVELDPKYPNALNNLVFTIIGEDDAKSIEEYKALRKDGKIDAANKVLEQRRARFQKALPYAEQMYQADPNNKEVVGLLKGMYMTTQNTAKYNEFKAKETTMK</sequence>
<dbReference type="STRING" id="421072.SAMN04488097_3557"/>
<accession>A0A085B916</accession>
<dbReference type="AlphaFoldDB" id="A0A085B916"/>
<dbReference type="OrthoDB" id="1149028at2"/>
<protein>
    <submittedName>
        <fullName evidence="1">Uncharacterized protein</fullName>
    </submittedName>
</protein>
<name>A0A085B916_9FLAO</name>
<gene>
    <name evidence="1" type="ORF">IO89_15680</name>
</gene>
<comment type="caution">
    <text evidence="1">The sequence shown here is derived from an EMBL/GenBank/DDBJ whole genome shotgun (WGS) entry which is preliminary data.</text>
</comment>
<evidence type="ECO:0000313" key="1">
    <source>
        <dbReference type="EMBL" id="KFC18961.1"/>
    </source>
</evidence>
<dbReference type="InterPro" id="IPR011990">
    <property type="entry name" value="TPR-like_helical_dom_sf"/>
</dbReference>
<reference evidence="1 2" key="1">
    <citation type="submission" date="2014-07" db="EMBL/GenBank/DDBJ databases">
        <title>Epilithonimonas lactis LMG 22401 Genome.</title>
        <authorList>
            <person name="Pipes S.E."/>
            <person name="Stropko S.J."/>
        </authorList>
    </citation>
    <scope>NUCLEOTIDE SEQUENCE [LARGE SCALE GENOMIC DNA]</scope>
    <source>
        <strain evidence="1 2">LMG 24401</strain>
    </source>
</reference>
<dbReference type="RefSeq" id="WP_034978234.1">
    <property type="nucleotide sequence ID" value="NZ_FOFI01000005.1"/>
</dbReference>
<keyword evidence="2" id="KW-1185">Reference proteome</keyword>
<organism evidence="1 2">
    <name type="scientific">Epilithonimonas lactis</name>
    <dbReference type="NCBI Taxonomy" id="421072"/>
    <lineage>
        <taxon>Bacteria</taxon>
        <taxon>Pseudomonadati</taxon>
        <taxon>Bacteroidota</taxon>
        <taxon>Flavobacteriia</taxon>
        <taxon>Flavobacteriales</taxon>
        <taxon>Weeksellaceae</taxon>
        <taxon>Chryseobacterium group</taxon>
        <taxon>Epilithonimonas</taxon>
    </lineage>
</organism>
<dbReference type="SUPFAM" id="SSF48452">
    <property type="entry name" value="TPR-like"/>
    <property type="match status" value="1"/>
</dbReference>
<dbReference type="eggNOG" id="COG0457">
    <property type="taxonomic scope" value="Bacteria"/>
</dbReference>
<dbReference type="Gene3D" id="1.25.40.10">
    <property type="entry name" value="Tetratricopeptide repeat domain"/>
    <property type="match status" value="1"/>
</dbReference>
<dbReference type="Proteomes" id="UP000028623">
    <property type="component" value="Unassembled WGS sequence"/>
</dbReference>
<dbReference type="EMBL" id="JPLY01000005">
    <property type="protein sequence ID" value="KFC18961.1"/>
    <property type="molecule type" value="Genomic_DNA"/>
</dbReference>
<evidence type="ECO:0000313" key="2">
    <source>
        <dbReference type="Proteomes" id="UP000028623"/>
    </source>
</evidence>